<dbReference type="EMBL" id="AGTP01009379">
    <property type="status" value="NOT_ANNOTATED_CDS"/>
    <property type="molecule type" value="Genomic_DNA"/>
</dbReference>
<dbReference type="AlphaFoldDB" id="I3NFT9"/>
<comment type="similarity">
    <text evidence="1">Belongs to the type-B carboxylesterase/lipase family.</text>
</comment>
<dbReference type="Gene3D" id="3.40.50.1820">
    <property type="entry name" value="alpha/beta hydrolase"/>
    <property type="match status" value="1"/>
</dbReference>
<reference evidence="3" key="3">
    <citation type="submission" date="2025-09" db="UniProtKB">
        <authorList>
            <consortium name="Ensembl"/>
        </authorList>
    </citation>
    <scope>IDENTIFICATION</scope>
</reference>
<dbReference type="InterPro" id="IPR002018">
    <property type="entry name" value="CarbesteraseB"/>
</dbReference>
<dbReference type="Pfam" id="PF00135">
    <property type="entry name" value="COesterase"/>
    <property type="match status" value="1"/>
</dbReference>
<reference evidence="3" key="2">
    <citation type="submission" date="2025-08" db="UniProtKB">
        <authorList>
            <consortium name="Ensembl"/>
        </authorList>
    </citation>
    <scope>IDENTIFICATION</scope>
</reference>
<evidence type="ECO:0000259" key="2">
    <source>
        <dbReference type="Pfam" id="PF00135"/>
    </source>
</evidence>
<dbReference type="GeneTree" id="ENSGT00940000158564"/>
<accession>I3NFT9</accession>
<dbReference type="Proteomes" id="UP000005215">
    <property type="component" value="Unassembled WGS sequence"/>
</dbReference>
<dbReference type="STRING" id="43179.ENSSTOP00000023236"/>
<reference evidence="4" key="1">
    <citation type="submission" date="2011-11" db="EMBL/GenBank/DDBJ databases">
        <title>The Draft Genome of Spermophilus tridecemlineatus.</title>
        <authorList>
            <consortium name="The Broad Institute Genome Assembly &amp; Analysis Group"/>
            <consortium name="Computational R&amp;D Group"/>
            <consortium name="and Sequencing Platform"/>
            <person name="Di Palma F."/>
            <person name="Alfoldi J."/>
            <person name="Johnson J."/>
            <person name="Berlin A."/>
            <person name="Gnerre S."/>
            <person name="Jaffe D."/>
            <person name="MacCallum I."/>
            <person name="Young S."/>
            <person name="Walker B.J."/>
            <person name="Lindblad-Toh K."/>
        </authorList>
    </citation>
    <scope>NUCLEOTIDE SEQUENCE [LARGE SCALE GENOMIC DNA]</scope>
</reference>
<keyword evidence="4" id="KW-1185">Reference proteome</keyword>
<protein>
    <recommendedName>
        <fullName evidence="2">Carboxylesterase type B domain-containing protein</fullName>
    </recommendedName>
</protein>
<sequence>RKNTKLLAEKVAITAGCKTTTSAVMVHCMRQKTEEELLEATLKMKLFTLDMLGDPRESTPMIPTVMDGVVLPKTPEEILADKKFNTVPYIVGINKQEFGWILPMMMGFPISESKLDQKTATSLLQKTGSLLEVQDELTQMATEKNFRGIDDPVKIKDLYLELVGDVFCIPSVTVARGHR</sequence>
<evidence type="ECO:0000313" key="3">
    <source>
        <dbReference type="Ensembl" id="ENSSTOP00000023236.2"/>
    </source>
</evidence>
<dbReference type="InterPro" id="IPR029058">
    <property type="entry name" value="AB_hydrolase_fold"/>
</dbReference>
<evidence type="ECO:0000256" key="1">
    <source>
        <dbReference type="ARBA" id="ARBA00005964"/>
    </source>
</evidence>
<dbReference type="PANTHER" id="PTHR11559">
    <property type="entry name" value="CARBOXYLESTERASE"/>
    <property type="match status" value="1"/>
</dbReference>
<dbReference type="eggNOG" id="KOG1516">
    <property type="taxonomic scope" value="Eukaryota"/>
</dbReference>
<dbReference type="Ensembl" id="ENSSTOT00000022730.2">
    <property type="protein sequence ID" value="ENSSTOP00000023236.2"/>
    <property type="gene ID" value="ENSSTOG00000027692.2"/>
</dbReference>
<feature type="domain" description="Carboxylesterase type B" evidence="2">
    <location>
        <begin position="4"/>
        <end position="178"/>
    </location>
</feature>
<name>I3NFT9_ICTTR</name>
<evidence type="ECO:0000313" key="4">
    <source>
        <dbReference type="Proteomes" id="UP000005215"/>
    </source>
</evidence>
<dbReference type="HOGENOM" id="CLU_006586_4_0_1"/>
<proteinExistence type="inferred from homology"/>
<dbReference type="InParanoid" id="I3NFT9"/>
<dbReference type="SUPFAM" id="SSF53474">
    <property type="entry name" value="alpha/beta-Hydrolases"/>
    <property type="match status" value="1"/>
</dbReference>
<organism evidence="3 4">
    <name type="scientific">Ictidomys tridecemlineatus</name>
    <name type="common">Thirteen-lined ground squirrel</name>
    <name type="synonym">Spermophilus tridecemlineatus</name>
    <dbReference type="NCBI Taxonomy" id="43179"/>
    <lineage>
        <taxon>Eukaryota</taxon>
        <taxon>Metazoa</taxon>
        <taxon>Chordata</taxon>
        <taxon>Craniata</taxon>
        <taxon>Vertebrata</taxon>
        <taxon>Euteleostomi</taxon>
        <taxon>Mammalia</taxon>
        <taxon>Eutheria</taxon>
        <taxon>Euarchontoglires</taxon>
        <taxon>Glires</taxon>
        <taxon>Rodentia</taxon>
        <taxon>Sciuromorpha</taxon>
        <taxon>Sciuridae</taxon>
        <taxon>Xerinae</taxon>
        <taxon>Marmotini</taxon>
        <taxon>Ictidomys</taxon>
    </lineage>
</organism>
<dbReference type="InterPro" id="IPR050309">
    <property type="entry name" value="Type-B_Carboxylest/Lipase"/>
</dbReference>